<evidence type="ECO:0000256" key="4">
    <source>
        <dbReference type="ARBA" id="ARBA00023163"/>
    </source>
</evidence>
<dbReference type="PANTHER" id="PTHR43133:SF25">
    <property type="entry name" value="RNA POLYMERASE SIGMA FACTOR RFAY-RELATED"/>
    <property type="match status" value="1"/>
</dbReference>
<keyword evidence="2" id="KW-0805">Transcription regulation</keyword>
<evidence type="ECO:0000259" key="6">
    <source>
        <dbReference type="Pfam" id="PF08281"/>
    </source>
</evidence>
<dbReference type="STRING" id="1424659.SAMN05216368_1298"/>
<dbReference type="GO" id="GO:0016987">
    <property type="term" value="F:sigma factor activity"/>
    <property type="evidence" value="ECO:0007669"/>
    <property type="project" value="UniProtKB-KW"/>
</dbReference>
<dbReference type="EMBL" id="FNIB01000029">
    <property type="protein sequence ID" value="SDO62846.1"/>
    <property type="molecule type" value="Genomic_DNA"/>
</dbReference>
<dbReference type="InterPro" id="IPR013324">
    <property type="entry name" value="RNA_pol_sigma_r3/r4-like"/>
</dbReference>
<dbReference type="SUPFAM" id="SSF88946">
    <property type="entry name" value="Sigma2 domain of RNA polymerase sigma factors"/>
    <property type="match status" value="1"/>
</dbReference>
<dbReference type="AlphaFoldDB" id="A0A5E9G4J2"/>
<dbReference type="SUPFAM" id="SSF88659">
    <property type="entry name" value="Sigma3 and sigma4 domains of RNA polymerase sigma factors"/>
    <property type="match status" value="1"/>
</dbReference>
<dbReference type="Proteomes" id="UP000199639">
    <property type="component" value="Unassembled WGS sequence"/>
</dbReference>
<dbReference type="InterPro" id="IPR036388">
    <property type="entry name" value="WH-like_DNA-bd_sf"/>
</dbReference>
<evidence type="ECO:0000313" key="8">
    <source>
        <dbReference type="Proteomes" id="UP000199639"/>
    </source>
</evidence>
<dbReference type="InterPro" id="IPR039425">
    <property type="entry name" value="RNA_pol_sigma-70-like"/>
</dbReference>
<name>A0A5E9G4J2_9MICO</name>
<dbReference type="Gene3D" id="1.10.1740.10">
    <property type="match status" value="1"/>
</dbReference>
<dbReference type="NCBIfam" id="TIGR02937">
    <property type="entry name" value="sigma70-ECF"/>
    <property type="match status" value="1"/>
</dbReference>
<dbReference type="InterPro" id="IPR007627">
    <property type="entry name" value="RNA_pol_sigma70_r2"/>
</dbReference>
<gene>
    <name evidence="7" type="ORF">SAMN05216368_1298</name>
</gene>
<proteinExistence type="inferred from homology"/>
<dbReference type="GO" id="GO:0006352">
    <property type="term" value="P:DNA-templated transcription initiation"/>
    <property type="evidence" value="ECO:0007669"/>
    <property type="project" value="InterPro"/>
</dbReference>
<dbReference type="Gene3D" id="1.10.10.10">
    <property type="entry name" value="Winged helix-like DNA-binding domain superfamily/Winged helix DNA-binding domain"/>
    <property type="match status" value="1"/>
</dbReference>
<evidence type="ECO:0000256" key="3">
    <source>
        <dbReference type="ARBA" id="ARBA00023082"/>
    </source>
</evidence>
<accession>A0A5E9G4J2</accession>
<dbReference type="Pfam" id="PF04542">
    <property type="entry name" value="Sigma70_r2"/>
    <property type="match status" value="1"/>
</dbReference>
<dbReference type="InterPro" id="IPR013249">
    <property type="entry name" value="RNA_pol_sigma70_r4_t2"/>
</dbReference>
<dbReference type="RefSeq" id="WP_338069427.1">
    <property type="nucleotide sequence ID" value="NZ_SOFD01000032.1"/>
</dbReference>
<evidence type="ECO:0000256" key="2">
    <source>
        <dbReference type="ARBA" id="ARBA00023015"/>
    </source>
</evidence>
<dbReference type="CDD" id="cd06171">
    <property type="entry name" value="Sigma70_r4"/>
    <property type="match status" value="1"/>
</dbReference>
<dbReference type="GO" id="GO:0003677">
    <property type="term" value="F:DNA binding"/>
    <property type="evidence" value="ECO:0007669"/>
    <property type="project" value="InterPro"/>
</dbReference>
<keyword evidence="4" id="KW-0804">Transcription</keyword>
<dbReference type="Pfam" id="PF08281">
    <property type="entry name" value="Sigma70_r4_2"/>
    <property type="match status" value="1"/>
</dbReference>
<evidence type="ECO:0000259" key="5">
    <source>
        <dbReference type="Pfam" id="PF04542"/>
    </source>
</evidence>
<dbReference type="InterPro" id="IPR014284">
    <property type="entry name" value="RNA_pol_sigma-70_dom"/>
</dbReference>
<sequence length="214" mass="24184">MEPMPPCRTLMSMDTFDSQATDSALWLHVRGGNGRAFGVLFDRHRDRVFGHSLRLVRTQAEAEDVTAMVFLEAWRCRTRVRFVDESILGWLLVTTNNVARNQLRSDLRHQRLLRRLPPPDSVPDHSEAVLDAIDLDSTGNTVQRAFAHLNSRDQQILLLCVLEDLSMTDVSQLLRIPSGTVKSRLFRAKQHLALVLNEYNPIQPSASVVGESTS</sequence>
<feature type="domain" description="RNA polymerase sigma factor 70 region 4 type 2" evidence="6">
    <location>
        <begin position="142"/>
        <end position="192"/>
    </location>
</feature>
<dbReference type="InterPro" id="IPR013325">
    <property type="entry name" value="RNA_pol_sigma_r2"/>
</dbReference>
<organism evidence="7 8">
    <name type="scientific">Cryobacterium flavum</name>
    <dbReference type="NCBI Taxonomy" id="1424659"/>
    <lineage>
        <taxon>Bacteria</taxon>
        <taxon>Bacillati</taxon>
        <taxon>Actinomycetota</taxon>
        <taxon>Actinomycetes</taxon>
        <taxon>Micrococcales</taxon>
        <taxon>Microbacteriaceae</taxon>
        <taxon>Cryobacterium</taxon>
    </lineage>
</organism>
<keyword evidence="3" id="KW-0731">Sigma factor</keyword>
<evidence type="ECO:0000256" key="1">
    <source>
        <dbReference type="ARBA" id="ARBA00010641"/>
    </source>
</evidence>
<evidence type="ECO:0000313" key="7">
    <source>
        <dbReference type="EMBL" id="SDO62846.1"/>
    </source>
</evidence>
<protein>
    <submittedName>
        <fullName evidence="7">RNA polymerase sigma-70 factor, ECF subfamily</fullName>
    </submittedName>
</protein>
<reference evidence="7 8" key="1">
    <citation type="submission" date="2016-10" db="EMBL/GenBank/DDBJ databases">
        <authorList>
            <person name="Varghese N."/>
            <person name="Submissions S."/>
        </authorList>
    </citation>
    <scope>NUCLEOTIDE SEQUENCE [LARGE SCALE GENOMIC DNA]</scope>
    <source>
        <strain evidence="7 8">CGMCC 1.11215</strain>
    </source>
</reference>
<dbReference type="PANTHER" id="PTHR43133">
    <property type="entry name" value="RNA POLYMERASE ECF-TYPE SIGMA FACTO"/>
    <property type="match status" value="1"/>
</dbReference>
<feature type="domain" description="RNA polymerase sigma-70 region 2" evidence="5">
    <location>
        <begin position="40"/>
        <end position="105"/>
    </location>
</feature>
<comment type="similarity">
    <text evidence="1">Belongs to the sigma-70 factor family. ECF subfamily.</text>
</comment>